<dbReference type="InterPro" id="IPR045058">
    <property type="entry name" value="GIMA/IAN/Toc"/>
</dbReference>
<dbReference type="SUPFAM" id="SSF52540">
    <property type="entry name" value="P-loop containing nucleoside triphosphate hydrolases"/>
    <property type="match status" value="1"/>
</dbReference>
<name>A0A4U1FMI9_MONMO</name>
<dbReference type="AlphaFoldDB" id="A0A4U1FMI9"/>
<dbReference type="Pfam" id="PF04548">
    <property type="entry name" value="AIG1"/>
    <property type="match status" value="1"/>
</dbReference>
<accession>A0A4U1FMI9</accession>
<keyword evidence="5" id="KW-0732">Signal</keyword>
<feature type="coiled-coil region" evidence="4">
    <location>
        <begin position="249"/>
        <end position="298"/>
    </location>
</feature>
<dbReference type="InterPro" id="IPR006703">
    <property type="entry name" value="G_AIG1"/>
</dbReference>
<reference evidence="8" key="1">
    <citation type="journal article" date="2019" name="IScience">
        <title>Narwhal Genome Reveals Long-Term Low Genetic Diversity despite Current Large Abundance Size.</title>
        <authorList>
            <person name="Westbury M.V."/>
            <person name="Petersen B."/>
            <person name="Garde E."/>
            <person name="Heide-Jorgensen M.P."/>
            <person name="Lorenzen E.D."/>
        </authorList>
    </citation>
    <scope>NUCLEOTIDE SEQUENCE [LARGE SCALE GENOMIC DNA]</scope>
</reference>
<dbReference type="GO" id="GO:0005829">
    <property type="term" value="C:cytosol"/>
    <property type="evidence" value="ECO:0007669"/>
    <property type="project" value="TreeGrafter"/>
</dbReference>
<dbReference type="InterPro" id="IPR027417">
    <property type="entry name" value="P-loop_NTPase"/>
</dbReference>
<evidence type="ECO:0000256" key="2">
    <source>
        <dbReference type="ARBA" id="ARBA00022741"/>
    </source>
</evidence>
<feature type="domain" description="AIG1-type G" evidence="6">
    <location>
        <begin position="39"/>
        <end position="241"/>
    </location>
</feature>
<dbReference type="PROSITE" id="PS51720">
    <property type="entry name" value="G_AIG1"/>
    <property type="match status" value="1"/>
</dbReference>
<evidence type="ECO:0000256" key="3">
    <source>
        <dbReference type="ARBA" id="ARBA00023134"/>
    </source>
</evidence>
<keyword evidence="4" id="KW-0175">Coiled coil</keyword>
<evidence type="ECO:0000313" key="8">
    <source>
        <dbReference type="Proteomes" id="UP000308365"/>
    </source>
</evidence>
<dbReference type="Proteomes" id="UP000308365">
    <property type="component" value="Unassembled WGS sequence"/>
</dbReference>
<evidence type="ECO:0000313" key="7">
    <source>
        <dbReference type="EMBL" id="TKC51302.1"/>
    </source>
</evidence>
<keyword evidence="3" id="KW-0342">GTP-binding</keyword>
<dbReference type="PANTHER" id="PTHR10903:SF182">
    <property type="entry name" value="GTPASE IMAP FAMILY MEMBER 4"/>
    <property type="match status" value="1"/>
</dbReference>
<feature type="signal peptide" evidence="5">
    <location>
        <begin position="1"/>
        <end position="31"/>
    </location>
</feature>
<dbReference type="FunFam" id="3.40.50.300:FF:000366">
    <property type="entry name" value="GTPase, IMAP family member 2"/>
    <property type="match status" value="1"/>
</dbReference>
<comment type="caution">
    <text evidence="7">The sequence shown here is derived from an EMBL/GenBank/DDBJ whole genome shotgun (WGS) entry which is preliminary data.</text>
</comment>
<evidence type="ECO:0000259" key="6">
    <source>
        <dbReference type="PROSITE" id="PS51720"/>
    </source>
</evidence>
<feature type="non-terminal residue" evidence="7">
    <location>
        <position position="1"/>
    </location>
</feature>
<protein>
    <recommendedName>
        <fullName evidence="6">AIG1-type G domain-containing protein</fullName>
    </recommendedName>
</protein>
<evidence type="ECO:0000256" key="4">
    <source>
        <dbReference type="SAM" id="Coils"/>
    </source>
</evidence>
<keyword evidence="2" id="KW-0547">Nucleotide-binding</keyword>
<gene>
    <name evidence="7" type="ORF">EI555_000225</name>
</gene>
<dbReference type="EMBL" id="RWIC01000055">
    <property type="protein sequence ID" value="TKC51302.1"/>
    <property type="molecule type" value="Genomic_DNA"/>
</dbReference>
<comment type="similarity">
    <text evidence="1">Belongs to the TRAFAC class TrmE-Era-EngA-EngB-Septin-like GTPase superfamily. AIG1/Toc34/Toc159-like paraseptin GTPase family. IAN subfamily.</text>
</comment>
<dbReference type="CDD" id="cd01852">
    <property type="entry name" value="AIG1"/>
    <property type="match status" value="1"/>
</dbReference>
<proteinExistence type="inferred from homology"/>
<evidence type="ECO:0000256" key="1">
    <source>
        <dbReference type="ARBA" id="ARBA00008535"/>
    </source>
</evidence>
<dbReference type="Gene3D" id="3.40.50.300">
    <property type="entry name" value="P-loop containing nucleotide triphosphate hydrolases"/>
    <property type="match status" value="1"/>
</dbReference>
<organism evidence="7 8">
    <name type="scientific">Monodon monoceros</name>
    <name type="common">Narwhal</name>
    <name type="synonym">Ceratodon monodon</name>
    <dbReference type="NCBI Taxonomy" id="40151"/>
    <lineage>
        <taxon>Eukaryota</taxon>
        <taxon>Metazoa</taxon>
        <taxon>Chordata</taxon>
        <taxon>Craniata</taxon>
        <taxon>Vertebrata</taxon>
        <taxon>Euteleostomi</taxon>
        <taxon>Mammalia</taxon>
        <taxon>Eutheria</taxon>
        <taxon>Laurasiatheria</taxon>
        <taxon>Artiodactyla</taxon>
        <taxon>Whippomorpha</taxon>
        <taxon>Cetacea</taxon>
        <taxon>Odontoceti</taxon>
        <taxon>Monodontidae</taxon>
        <taxon>Monodon</taxon>
    </lineage>
</organism>
<dbReference type="GO" id="GO:0005525">
    <property type="term" value="F:GTP binding"/>
    <property type="evidence" value="ECO:0007669"/>
    <property type="project" value="UniProtKB-KW"/>
</dbReference>
<evidence type="ECO:0000256" key="5">
    <source>
        <dbReference type="SAM" id="SignalP"/>
    </source>
</evidence>
<dbReference type="PANTHER" id="PTHR10903">
    <property type="entry name" value="GTPASE, IMAP FAMILY MEMBER-RELATED"/>
    <property type="match status" value="1"/>
</dbReference>
<sequence>NREGHQWAGALQGRQLKFLLTLRLLFPVVPGLGNQDPRDSQLRLVLVGKTGAGKSATGNSILGKKMFPSGFSAVSITRSCKKGDSTWNGREVVVVDTPGIFDTEAQGADTRKEIARCMALTSPGPHALLLVTPLGRYTLEDHRATEKVLKMFGETARKHMILLFTRKDDLEGADFHDYLKEAPKVIQELMDKFGDRYCVFNNRATGAEQENQREQLLVLVQRVVAECKGRCFTNNTYQRAEEEIQKQILVIQENYRAELERQKEQIRQEYEEKIRMLGDELERQKQVMQMNRELAEREAFCAARQQNARHEVENQSWIVEFILLLLKILLKITQVSTPPCSPGQGKPFIPWTKSSSNF</sequence>
<feature type="chain" id="PRO_5020686838" description="AIG1-type G domain-containing protein" evidence="5">
    <location>
        <begin position="32"/>
        <end position="358"/>
    </location>
</feature>